<dbReference type="VEuPathDB" id="FungiDB:MAPG_05097"/>
<evidence type="ECO:0000256" key="1">
    <source>
        <dbReference type="SAM" id="MobiDB-lite"/>
    </source>
</evidence>
<feature type="region of interest" description="Disordered" evidence="1">
    <location>
        <begin position="173"/>
        <end position="205"/>
    </location>
</feature>
<gene>
    <name evidence="2" type="ORF">MAPG_05097</name>
</gene>
<accession>A0A0H2TQB6</accession>
<feature type="non-terminal residue" evidence="2">
    <location>
        <position position="1"/>
    </location>
</feature>
<dbReference type="AlphaFoldDB" id="A0A0H2TQB6"/>
<proteinExistence type="predicted"/>
<organism evidence="2">
    <name type="scientific">Magnaporthiopsis poae (strain ATCC 64411 / 73-15)</name>
    <name type="common">Kentucky bluegrass fungus</name>
    <name type="synonym">Magnaporthe poae</name>
    <dbReference type="NCBI Taxonomy" id="644358"/>
    <lineage>
        <taxon>Eukaryota</taxon>
        <taxon>Fungi</taxon>
        <taxon>Dikarya</taxon>
        <taxon>Ascomycota</taxon>
        <taxon>Pezizomycotina</taxon>
        <taxon>Sordariomycetes</taxon>
        <taxon>Sordariomycetidae</taxon>
        <taxon>Magnaporthales</taxon>
        <taxon>Magnaporthaceae</taxon>
        <taxon>Magnaporthiopsis</taxon>
    </lineage>
</organism>
<reference evidence="2" key="1">
    <citation type="submission" date="2010-05" db="EMBL/GenBank/DDBJ databases">
        <title>The Genome Sequence of Magnaporthe poae strain ATCC 64411.</title>
        <authorList>
            <consortium name="The Broad Institute Genome Sequencing Platform"/>
            <consortium name="Broad Institute Genome Sequencing Center for Infectious Disease"/>
            <person name="Ma L.-J."/>
            <person name="Dead R."/>
            <person name="Young S."/>
            <person name="Zeng Q."/>
            <person name="Koehrsen M."/>
            <person name="Alvarado L."/>
            <person name="Berlin A."/>
            <person name="Chapman S.B."/>
            <person name="Chen Z."/>
            <person name="Freedman E."/>
            <person name="Gellesch M."/>
            <person name="Goldberg J."/>
            <person name="Griggs A."/>
            <person name="Gujja S."/>
            <person name="Heilman E.R."/>
            <person name="Heiman D."/>
            <person name="Hepburn T."/>
            <person name="Howarth C."/>
            <person name="Jen D."/>
            <person name="Larson L."/>
            <person name="Mehta T."/>
            <person name="Neiman D."/>
            <person name="Pearson M."/>
            <person name="Roberts A."/>
            <person name="Saif S."/>
            <person name="Shea T."/>
            <person name="Shenoy N."/>
            <person name="Sisk P."/>
            <person name="Stolte C."/>
            <person name="Sykes S."/>
            <person name="Walk T."/>
            <person name="White J."/>
            <person name="Yandava C."/>
            <person name="Haas B."/>
            <person name="Nusbaum C."/>
            <person name="Birren B."/>
        </authorList>
    </citation>
    <scope>NUCLEOTIDE SEQUENCE</scope>
    <source>
        <strain evidence="2">ATCC 64411</strain>
    </source>
</reference>
<feature type="region of interest" description="Disordered" evidence="1">
    <location>
        <begin position="68"/>
        <end position="90"/>
    </location>
</feature>
<dbReference type="EMBL" id="GL876969">
    <property type="protein sequence ID" value="KLU86078.1"/>
    <property type="molecule type" value="Genomic_DNA"/>
</dbReference>
<name>A0A0H2TQB6_MAGP6</name>
<reference evidence="2" key="2">
    <citation type="submission" date="2011-03" db="EMBL/GenBank/DDBJ databases">
        <title>Annotation of Magnaporthe poae ATCC 64411.</title>
        <authorList>
            <person name="Ma L.-J."/>
            <person name="Dead R."/>
            <person name="Young S.K."/>
            <person name="Zeng Q."/>
            <person name="Gargeya S."/>
            <person name="Fitzgerald M."/>
            <person name="Haas B."/>
            <person name="Abouelleil A."/>
            <person name="Alvarado L."/>
            <person name="Arachchi H.M."/>
            <person name="Berlin A."/>
            <person name="Brown A."/>
            <person name="Chapman S.B."/>
            <person name="Chen Z."/>
            <person name="Dunbar C."/>
            <person name="Freedman E."/>
            <person name="Gearin G."/>
            <person name="Gellesch M."/>
            <person name="Goldberg J."/>
            <person name="Griggs A."/>
            <person name="Gujja S."/>
            <person name="Heiman D."/>
            <person name="Howarth C."/>
            <person name="Larson L."/>
            <person name="Lui A."/>
            <person name="MacDonald P.J.P."/>
            <person name="Mehta T."/>
            <person name="Montmayeur A."/>
            <person name="Murphy C."/>
            <person name="Neiman D."/>
            <person name="Pearson M."/>
            <person name="Priest M."/>
            <person name="Roberts A."/>
            <person name="Saif S."/>
            <person name="Shea T."/>
            <person name="Shenoy N."/>
            <person name="Sisk P."/>
            <person name="Stolte C."/>
            <person name="Sykes S."/>
            <person name="Yandava C."/>
            <person name="Wortman J."/>
            <person name="Nusbaum C."/>
            <person name="Birren B."/>
        </authorList>
    </citation>
    <scope>NUCLEOTIDE SEQUENCE</scope>
    <source>
        <strain evidence="2">ATCC 64411</strain>
    </source>
</reference>
<sequence>ITDFDPIQLTRCARGTQRRDVLPFGGPIHQWPRRPHEQEGSRHCSPYCYPHLRWLGTHGRWSRKRVQKCKRDTKSSRPIHPPSALRPSKLAGDAFQPQDLGNVEFFEAEQVRAGFRVSKCMFLHSAMPLQQQHPPSPWQTAPKAQAHTVMMNLLVSPLLRRQSIDACIPEGVDGRATSRATNRQLADARSRVPATQRHPCPRPPP</sequence>
<evidence type="ECO:0000313" key="2">
    <source>
        <dbReference type="EMBL" id="KLU86078.1"/>
    </source>
</evidence>
<protein>
    <submittedName>
        <fullName evidence="2">Uncharacterized protein</fullName>
    </submittedName>
</protein>